<protein>
    <submittedName>
        <fullName evidence="1">Exo-alpha-sialidase</fullName>
    </submittedName>
</protein>
<accession>A0AAE4ZAJ9</accession>
<gene>
    <name evidence="1" type="ORF">GWO12_14860</name>
</gene>
<sequence length="425" mass="45120">MGAARHEVPGITWTGMIEVDSGEAYQGPWRMNASDFRYVDDPTVAIDREGVVGVAWADQARKDIFYQAYGPDGNARLHQPVNVSRSPEIFSWLPRIAFGPGGSGGVYVLWQEIVFSGGSHGGEIFFARSTDGGRSFSEPMNLSNTPAGDGKGRLTRRFWNNGSLDLAVDSGGELFAAWTEYEGALWFCRSTDGGASFTEPLHVAGRGAEPARGPALAVGPGDAVSLVWTVGEDPAADIHIAKSRDGGRSFGQPSVVHQSPGHADAPKIAVDDEGTVHLVYAESSEGPLQRYEIRYARSTDGAATFEAARTIADADSREYESVSFPSLSLDGANNVYLVWEIFPDPNRRPRGLGFAVSRDGGRTFTDPSIVPGTSGPGLGVNGSLQGLLMSKLAVNGSGAIAVVNSTFSPNEASRVRLVRGQVAGR</sequence>
<dbReference type="InterPro" id="IPR036278">
    <property type="entry name" value="Sialidase_sf"/>
</dbReference>
<dbReference type="AlphaFoldDB" id="A0AAE4ZAJ9"/>
<evidence type="ECO:0000313" key="2">
    <source>
        <dbReference type="Proteomes" id="UP000702544"/>
    </source>
</evidence>
<dbReference type="Gene3D" id="2.120.10.10">
    <property type="match status" value="2"/>
</dbReference>
<proteinExistence type="predicted"/>
<dbReference type="SUPFAM" id="SSF50939">
    <property type="entry name" value="Sialidases"/>
    <property type="match status" value="1"/>
</dbReference>
<dbReference type="CDD" id="cd15482">
    <property type="entry name" value="Sialidase_non-viral"/>
    <property type="match status" value="1"/>
</dbReference>
<dbReference type="EMBL" id="JAACAK010000124">
    <property type="protein sequence ID" value="NIR76369.1"/>
    <property type="molecule type" value="Genomic_DNA"/>
</dbReference>
<name>A0AAE4ZAJ9_9BACT</name>
<organism evidence="1 2">
    <name type="scientific">Candidatus Kutchimonas denitrificans</name>
    <dbReference type="NCBI Taxonomy" id="3056748"/>
    <lineage>
        <taxon>Bacteria</taxon>
        <taxon>Pseudomonadati</taxon>
        <taxon>Gemmatimonadota</taxon>
        <taxon>Gemmatimonadia</taxon>
        <taxon>Candidatus Palauibacterales</taxon>
        <taxon>Candidatus Palauibacteraceae</taxon>
        <taxon>Candidatus Kutchimonas</taxon>
    </lineage>
</organism>
<comment type="caution">
    <text evidence="1">The sequence shown here is derived from an EMBL/GenBank/DDBJ whole genome shotgun (WGS) entry which is preliminary data.</text>
</comment>
<dbReference type="Proteomes" id="UP000702544">
    <property type="component" value="Unassembled WGS sequence"/>
</dbReference>
<evidence type="ECO:0000313" key="1">
    <source>
        <dbReference type="EMBL" id="NIR76369.1"/>
    </source>
</evidence>
<reference evidence="1 2" key="1">
    <citation type="submission" date="2020-01" db="EMBL/GenBank/DDBJ databases">
        <title>Genomes assembled from Gulf of Kutch pelagic sediment metagenomes.</title>
        <authorList>
            <person name="Chandrashekar M."/>
            <person name="Mahajan M.S."/>
            <person name="Dave K.J."/>
            <person name="Vatsa P."/>
            <person name="Nathani N.M."/>
        </authorList>
    </citation>
    <scope>NUCLEOTIDE SEQUENCE [LARGE SCALE GENOMIC DNA]</scope>
    <source>
        <strain evidence="1">KS3-K002</strain>
    </source>
</reference>